<accession>A0A0C5VRA2</accession>
<name>A0A0C5VRA2_9GAMM</name>
<dbReference type="Pfam" id="PF05721">
    <property type="entry name" value="PhyH"/>
    <property type="match status" value="1"/>
</dbReference>
<evidence type="ECO:0000313" key="2">
    <source>
        <dbReference type="Proteomes" id="UP000032266"/>
    </source>
</evidence>
<keyword evidence="2" id="KW-1185">Reference proteome</keyword>
<dbReference type="PATRIC" id="fig|1445510.3.peg.3889"/>
<protein>
    <submittedName>
        <fullName evidence="1">Protein involved in biosynthesis of mitomycin antibiotics/polyketide fumonisin</fullName>
    </submittedName>
</protein>
<gene>
    <name evidence="1" type="ORF">YC6258_03912</name>
</gene>
<dbReference type="HOGENOM" id="CLU_799019_0_0_6"/>
<dbReference type="SUPFAM" id="SSF51197">
    <property type="entry name" value="Clavaminate synthase-like"/>
    <property type="match status" value="1"/>
</dbReference>
<dbReference type="InterPro" id="IPR008775">
    <property type="entry name" value="Phytyl_CoA_dOase-like"/>
</dbReference>
<dbReference type="Proteomes" id="UP000032266">
    <property type="component" value="Chromosome"/>
</dbReference>
<dbReference type="Gene3D" id="2.60.120.620">
    <property type="entry name" value="q2cbj1_9rhob like domain"/>
    <property type="match status" value="1"/>
</dbReference>
<sequence>MLSIFTSAKSFNNRWLGHRQLNQAGLHTQRVIWAHKCRDLRRLIRTHDGTRLQKEIKSLEANGYVSIENFLSATDHNAVVEEINRATDRIGKLAPVQTNQTSGFGDKQFFEGGFDRYDGGTLNRFIDIPSQQMPQLERFARNPDLSALSRQITGRSHQKRKTNIYLMIHGAEEQCHDLQKDFHRDTFFSAMKFWYFPQEVTLADGPFIYVPGSHHLTPLRLQWEHDTAMAAIETQTQPNVGGSFRIAESQLPQLDLPEPVAITCPANTLVIANVFGFHRRGDAEGGRQRLSIYGWQRPSPFAPI</sequence>
<reference evidence="1 2" key="1">
    <citation type="submission" date="2014-01" db="EMBL/GenBank/DDBJ databases">
        <title>Full genme sequencing of cellulolytic bacterium Gynuella sunshinyii YC6258T gen. nov., sp. nov.</title>
        <authorList>
            <person name="Khan H."/>
            <person name="Chung E.J."/>
            <person name="Chung Y.R."/>
        </authorList>
    </citation>
    <scope>NUCLEOTIDE SEQUENCE [LARGE SCALE GENOMIC DNA]</scope>
    <source>
        <strain evidence="1 2">YC6258</strain>
    </source>
</reference>
<dbReference type="KEGG" id="gsn:YC6258_03912"/>
<evidence type="ECO:0000313" key="1">
    <source>
        <dbReference type="EMBL" id="AJQ95948.1"/>
    </source>
</evidence>
<dbReference type="AlphaFoldDB" id="A0A0C5VRA2"/>
<proteinExistence type="predicted"/>
<dbReference type="STRING" id="1445510.YC6258_03912"/>
<organism evidence="1 2">
    <name type="scientific">Gynuella sunshinyii YC6258</name>
    <dbReference type="NCBI Taxonomy" id="1445510"/>
    <lineage>
        <taxon>Bacteria</taxon>
        <taxon>Pseudomonadati</taxon>
        <taxon>Pseudomonadota</taxon>
        <taxon>Gammaproteobacteria</taxon>
        <taxon>Oceanospirillales</taxon>
        <taxon>Saccharospirillaceae</taxon>
        <taxon>Gynuella</taxon>
    </lineage>
</organism>
<dbReference type="RefSeq" id="WP_044618092.1">
    <property type="nucleotide sequence ID" value="NZ_CP007142.1"/>
</dbReference>
<dbReference type="GO" id="GO:0016706">
    <property type="term" value="F:2-oxoglutarate-dependent dioxygenase activity"/>
    <property type="evidence" value="ECO:0007669"/>
    <property type="project" value="UniProtKB-ARBA"/>
</dbReference>
<dbReference type="OrthoDB" id="547161at2"/>
<dbReference type="EMBL" id="CP007142">
    <property type="protein sequence ID" value="AJQ95948.1"/>
    <property type="molecule type" value="Genomic_DNA"/>
</dbReference>